<accession>X6PD36</accession>
<dbReference type="Proteomes" id="UP000023152">
    <property type="component" value="Unassembled WGS sequence"/>
</dbReference>
<organism evidence="2 3">
    <name type="scientific">Reticulomyxa filosa</name>
    <dbReference type="NCBI Taxonomy" id="46433"/>
    <lineage>
        <taxon>Eukaryota</taxon>
        <taxon>Sar</taxon>
        <taxon>Rhizaria</taxon>
        <taxon>Retaria</taxon>
        <taxon>Foraminifera</taxon>
        <taxon>Monothalamids</taxon>
        <taxon>Reticulomyxidae</taxon>
        <taxon>Reticulomyxa</taxon>
    </lineage>
</organism>
<keyword evidence="1" id="KW-1133">Transmembrane helix</keyword>
<name>X6PD36_RETFI</name>
<keyword evidence="3" id="KW-1185">Reference proteome</keyword>
<keyword evidence="1" id="KW-0812">Transmembrane</keyword>
<keyword evidence="1" id="KW-0472">Membrane</keyword>
<proteinExistence type="predicted"/>
<dbReference type="AlphaFoldDB" id="X6PD36"/>
<gene>
    <name evidence="2" type="ORF">RFI_00928</name>
</gene>
<protein>
    <submittedName>
        <fullName evidence="2">Uncharacterized protein</fullName>
    </submittedName>
</protein>
<evidence type="ECO:0000256" key="1">
    <source>
        <dbReference type="SAM" id="Phobius"/>
    </source>
</evidence>
<sequence length="196" mass="23112">SVKVRNVHPRFLKNVLGDSDAKDPWKMPLVPFELKYVVQKMEILDQTVVKKITCTALRIPDSEYKKHWMYGKVRIFADRRLLGWVVVLILVCFFSAAFTTGTVQKKRFFIEYSKGSDFDYSFPNREKNISVFEAVWQEAHFKEREIFEAVTISKRRTKIVTSNFNRSKSCFKKKILKKCQQVEKKGHSQKLRFACD</sequence>
<evidence type="ECO:0000313" key="2">
    <source>
        <dbReference type="EMBL" id="ETO36136.1"/>
    </source>
</evidence>
<reference evidence="2 3" key="1">
    <citation type="journal article" date="2013" name="Curr. Biol.">
        <title>The Genome of the Foraminiferan Reticulomyxa filosa.</title>
        <authorList>
            <person name="Glockner G."/>
            <person name="Hulsmann N."/>
            <person name="Schleicher M."/>
            <person name="Noegel A.A."/>
            <person name="Eichinger L."/>
            <person name="Gallinger C."/>
            <person name="Pawlowski J."/>
            <person name="Sierra R."/>
            <person name="Euteneuer U."/>
            <person name="Pillet L."/>
            <person name="Moustafa A."/>
            <person name="Platzer M."/>
            <person name="Groth M."/>
            <person name="Szafranski K."/>
            <person name="Schliwa M."/>
        </authorList>
    </citation>
    <scope>NUCLEOTIDE SEQUENCE [LARGE SCALE GENOMIC DNA]</scope>
</reference>
<feature type="transmembrane region" description="Helical" evidence="1">
    <location>
        <begin position="81"/>
        <end position="98"/>
    </location>
</feature>
<feature type="non-terminal residue" evidence="2">
    <location>
        <position position="1"/>
    </location>
</feature>
<dbReference type="EMBL" id="ASPP01000970">
    <property type="protein sequence ID" value="ETO36136.1"/>
    <property type="molecule type" value="Genomic_DNA"/>
</dbReference>
<comment type="caution">
    <text evidence="2">The sequence shown here is derived from an EMBL/GenBank/DDBJ whole genome shotgun (WGS) entry which is preliminary data.</text>
</comment>
<evidence type="ECO:0000313" key="3">
    <source>
        <dbReference type="Proteomes" id="UP000023152"/>
    </source>
</evidence>